<protein>
    <submittedName>
        <fullName evidence="1">Uncharacterized protein</fullName>
    </submittedName>
</protein>
<evidence type="ECO:0000313" key="2">
    <source>
        <dbReference type="Proteomes" id="UP000616608"/>
    </source>
</evidence>
<evidence type="ECO:0000313" key="1">
    <source>
        <dbReference type="EMBL" id="GGG34437.1"/>
    </source>
</evidence>
<gene>
    <name evidence="1" type="ORF">GCM10007425_31420</name>
</gene>
<sequence length="120" mass="14368">MKIKDIKSIKNHEIFIELKGLKYEELNKPFYFPENTKYDMKLLYGDSERTFRQSDKYSFSTYFNRESVFINLGSVKENIEDIVIQFEDEGRYTIGDIVIYARPINMKIDEEIISEKQKTN</sequence>
<keyword evidence="2" id="KW-1185">Reference proteome</keyword>
<dbReference type="AlphaFoldDB" id="A0A917GAP1"/>
<reference evidence="1" key="2">
    <citation type="submission" date="2020-09" db="EMBL/GenBank/DDBJ databases">
        <authorList>
            <person name="Sun Q."/>
            <person name="Zhou Y."/>
        </authorList>
    </citation>
    <scope>NUCLEOTIDE SEQUENCE</scope>
    <source>
        <strain evidence="1">CGMCC 1.15760</strain>
    </source>
</reference>
<dbReference type="RefSeq" id="WP_188616017.1">
    <property type="nucleotide sequence ID" value="NZ_BMJT01000025.1"/>
</dbReference>
<dbReference type="Proteomes" id="UP000616608">
    <property type="component" value="Unassembled WGS sequence"/>
</dbReference>
<dbReference type="EMBL" id="BMJT01000025">
    <property type="protein sequence ID" value="GGG34437.1"/>
    <property type="molecule type" value="Genomic_DNA"/>
</dbReference>
<proteinExistence type="predicted"/>
<accession>A0A917GAP1</accession>
<comment type="caution">
    <text evidence="1">The sequence shown here is derived from an EMBL/GenBank/DDBJ whole genome shotgun (WGS) entry which is preliminary data.</text>
</comment>
<name>A0A917GAP1_9BACI</name>
<reference evidence="1" key="1">
    <citation type="journal article" date="2014" name="Int. J. Syst. Evol. Microbiol.">
        <title>Complete genome sequence of Corynebacterium casei LMG S-19264T (=DSM 44701T), isolated from a smear-ripened cheese.</title>
        <authorList>
            <consortium name="US DOE Joint Genome Institute (JGI-PGF)"/>
            <person name="Walter F."/>
            <person name="Albersmeier A."/>
            <person name="Kalinowski J."/>
            <person name="Ruckert C."/>
        </authorList>
    </citation>
    <scope>NUCLEOTIDE SEQUENCE</scope>
    <source>
        <strain evidence="1">CGMCC 1.15760</strain>
    </source>
</reference>
<organism evidence="1 2">
    <name type="scientific">Lysinibacillus alkalisoli</name>
    <dbReference type="NCBI Taxonomy" id="1911548"/>
    <lineage>
        <taxon>Bacteria</taxon>
        <taxon>Bacillati</taxon>
        <taxon>Bacillota</taxon>
        <taxon>Bacilli</taxon>
        <taxon>Bacillales</taxon>
        <taxon>Bacillaceae</taxon>
        <taxon>Lysinibacillus</taxon>
    </lineage>
</organism>